<dbReference type="EMBL" id="MU004185">
    <property type="protein sequence ID" value="KAF2498446.1"/>
    <property type="molecule type" value="Genomic_DNA"/>
</dbReference>
<dbReference type="PANTHER" id="PTHR32251">
    <property type="entry name" value="3-OXO-5-ALPHA-STEROID 4-DEHYDROGENASE"/>
    <property type="match status" value="1"/>
</dbReference>
<dbReference type="InterPro" id="IPR010721">
    <property type="entry name" value="UstE-like"/>
</dbReference>
<evidence type="ECO:0000256" key="2">
    <source>
        <dbReference type="SAM" id="Phobius"/>
    </source>
</evidence>
<dbReference type="OrthoDB" id="67965at2759"/>
<proteinExistence type="predicted"/>
<dbReference type="PROSITE" id="PS50244">
    <property type="entry name" value="S5A_REDUCTASE"/>
    <property type="match status" value="1"/>
</dbReference>
<keyword evidence="2" id="KW-1133">Transmembrane helix</keyword>
<dbReference type="PANTHER" id="PTHR32251:SF15">
    <property type="entry name" value="3-OXO-5-ALPHA-STEROID 4-DEHYDROGENASE (DUF1295)"/>
    <property type="match status" value="1"/>
</dbReference>
<dbReference type="Pfam" id="PF06966">
    <property type="entry name" value="DUF1295"/>
    <property type="match status" value="1"/>
</dbReference>
<feature type="region of interest" description="Disordered" evidence="1">
    <location>
        <begin position="312"/>
        <end position="340"/>
    </location>
</feature>
<feature type="transmembrane region" description="Helical" evidence="2">
    <location>
        <begin position="225"/>
        <end position="247"/>
    </location>
</feature>
<feature type="transmembrane region" description="Helical" evidence="2">
    <location>
        <begin position="38"/>
        <end position="58"/>
    </location>
</feature>
<feature type="transmembrane region" description="Helical" evidence="2">
    <location>
        <begin position="107"/>
        <end position="128"/>
    </location>
</feature>
<accession>A0A6A6R1R0</accession>
<feature type="transmembrane region" description="Helical" evidence="2">
    <location>
        <begin position="64"/>
        <end position="86"/>
    </location>
</feature>
<keyword evidence="2" id="KW-0472">Membrane</keyword>
<dbReference type="AlphaFoldDB" id="A0A6A6R1R0"/>
<feature type="compositionally biased region" description="Basic and acidic residues" evidence="1">
    <location>
        <begin position="321"/>
        <end position="340"/>
    </location>
</feature>
<feature type="transmembrane region" description="Helical" evidence="2">
    <location>
        <begin position="194"/>
        <end position="213"/>
    </location>
</feature>
<feature type="transmembrane region" description="Helical" evidence="2">
    <location>
        <begin position="12"/>
        <end position="31"/>
    </location>
</feature>
<feature type="transmembrane region" description="Helical" evidence="2">
    <location>
        <begin position="140"/>
        <end position="159"/>
    </location>
</feature>
<organism evidence="3 4">
    <name type="scientific">Lophium mytilinum</name>
    <dbReference type="NCBI Taxonomy" id="390894"/>
    <lineage>
        <taxon>Eukaryota</taxon>
        <taxon>Fungi</taxon>
        <taxon>Dikarya</taxon>
        <taxon>Ascomycota</taxon>
        <taxon>Pezizomycotina</taxon>
        <taxon>Dothideomycetes</taxon>
        <taxon>Pleosporomycetidae</taxon>
        <taxon>Mytilinidiales</taxon>
        <taxon>Mytilinidiaceae</taxon>
        <taxon>Lophium</taxon>
    </lineage>
</organism>
<evidence type="ECO:0000313" key="3">
    <source>
        <dbReference type="EMBL" id="KAF2498446.1"/>
    </source>
</evidence>
<evidence type="ECO:0000256" key="1">
    <source>
        <dbReference type="SAM" id="MobiDB-lite"/>
    </source>
</evidence>
<dbReference type="Proteomes" id="UP000799750">
    <property type="component" value="Unassembled WGS sequence"/>
</dbReference>
<name>A0A6A6R1R0_9PEZI</name>
<keyword evidence="4" id="KW-1185">Reference proteome</keyword>
<gene>
    <name evidence="3" type="ORF">BU16DRAFT_579564</name>
</gene>
<keyword evidence="2" id="KW-0812">Transmembrane</keyword>
<dbReference type="Gene3D" id="1.20.120.1630">
    <property type="match status" value="1"/>
</dbReference>
<reference evidence="3" key="1">
    <citation type="journal article" date="2020" name="Stud. Mycol.">
        <title>101 Dothideomycetes genomes: a test case for predicting lifestyles and emergence of pathogens.</title>
        <authorList>
            <person name="Haridas S."/>
            <person name="Albert R."/>
            <person name="Binder M."/>
            <person name="Bloem J."/>
            <person name="Labutti K."/>
            <person name="Salamov A."/>
            <person name="Andreopoulos B."/>
            <person name="Baker S."/>
            <person name="Barry K."/>
            <person name="Bills G."/>
            <person name="Bluhm B."/>
            <person name="Cannon C."/>
            <person name="Castanera R."/>
            <person name="Culley D."/>
            <person name="Daum C."/>
            <person name="Ezra D."/>
            <person name="Gonzalez J."/>
            <person name="Henrissat B."/>
            <person name="Kuo A."/>
            <person name="Liang C."/>
            <person name="Lipzen A."/>
            <person name="Lutzoni F."/>
            <person name="Magnuson J."/>
            <person name="Mondo S."/>
            <person name="Nolan M."/>
            <person name="Ohm R."/>
            <person name="Pangilinan J."/>
            <person name="Park H.-J."/>
            <person name="Ramirez L."/>
            <person name="Alfaro M."/>
            <person name="Sun H."/>
            <person name="Tritt A."/>
            <person name="Yoshinaga Y."/>
            <person name="Zwiers L.-H."/>
            <person name="Turgeon B."/>
            <person name="Goodwin S."/>
            <person name="Spatafora J."/>
            <person name="Crous P."/>
            <person name="Grigoriev I."/>
        </authorList>
    </citation>
    <scope>NUCLEOTIDE SEQUENCE</scope>
    <source>
        <strain evidence="3">CBS 269.34</strain>
    </source>
</reference>
<protein>
    <submittedName>
        <fullName evidence="3">Oxidoreductase-like protein</fullName>
    </submittedName>
</protein>
<evidence type="ECO:0000313" key="4">
    <source>
        <dbReference type="Proteomes" id="UP000799750"/>
    </source>
</evidence>
<sequence>MGPVHVLDNYYLAISLLITVAYQLFFFSIAYSLKFDKLTDFAGGTNFVVLAIITLALGGDRGNARNIIASIFIMVWGARLSGFLLFRILKTGSDDRFDDKRDKFFSFLGFWVAQMLWVWTVSLPVTILNSPNVSQFSQPSFGTGCDIAGVILFFIGFIMESVSDVQKYRFRTAHGRDGSVCDVGFFKYTRHPNYFGEILIQFGIFTIAVAPAANHRTSGGATSALYASILGPIFLTTLLMFVSGLNLQERPGAKKRYEKGDNWDGYANYLHRTSILIPFQPSVYEKLPVFLKQTIFLEFPIYVFDPAKHADQGKTQSNAAEEGRGGAENGRGSEEQNLRN</sequence>
<dbReference type="GO" id="GO:0016020">
    <property type="term" value="C:membrane"/>
    <property type="evidence" value="ECO:0007669"/>
    <property type="project" value="TreeGrafter"/>
</dbReference>